<dbReference type="AlphaFoldDB" id="A0AAV0FKD1"/>
<gene>
    <name evidence="1" type="ORF">CEPIT_LOCUS35003</name>
</gene>
<evidence type="ECO:0000313" key="1">
    <source>
        <dbReference type="EMBL" id="CAH9136075.1"/>
    </source>
</evidence>
<dbReference type="PANTHER" id="PTHR15430:SF1">
    <property type="entry name" value="GLOMULIN"/>
    <property type="match status" value="1"/>
</dbReference>
<evidence type="ECO:0000313" key="2">
    <source>
        <dbReference type="Proteomes" id="UP001152523"/>
    </source>
</evidence>
<dbReference type="InterPro" id="IPR013877">
    <property type="entry name" value="YAP-bd/ALF4/Glomulin"/>
</dbReference>
<protein>
    <recommendedName>
        <fullName evidence="3">Aberrant root formation protein 4</fullName>
    </recommendedName>
</protein>
<accession>A0AAV0FKD1</accession>
<dbReference type="GO" id="GO:0005737">
    <property type="term" value="C:cytoplasm"/>
    <property type="evidence" value="ECO:0007669"/>
    <property type="project" value="TreeGrafter"/>
</dbReference>
<proteinExistence type="predicted"/>
<dbReference type="InterPro" id="IPR016024">
    <property type="entry name" value="ARM-type_fold"/>
</dbReference>
<dbReference type="InterPro" id="IPR019516">
    <property type="entry name" value="Glomulin/ALF4"/>
</dbReference>
<reference evidence="1" key="1">
    <citation type="submission" date="2022-07" db="EMBL/GenBank/DDBJ databases">
        <authorList>
            <person name="Macas J."/>
            <person name="Novak P."/>
            <person name="Neumann P."/>
        </authorList>
    </citation>
    <scope>NUCLEOTIDE SEQUENCE</scope>
</reference>
<comment type="caution">
    <text evidence="1">The sequence shown here is derived from an EMBL/GenBank/DDBJ whole genome shotgun (WGS) entry which is preliminary data.</text>
</comment>
<keyword evidence="2" id="KW-1185">Reference proteome</keyword>
<dbReference type="Pfam" id="PF08568">
    <property type="entry name" value="Kinetochor_Ybp2"/>
    <property type="match status" value="2"/>
</dbReference>
<dbReference type="Proteomes" id="UP001152523">
    <property type="component" value="Unassembled WGS sequence"/>
</dbReference>
<organism evidence="1 2">
    <name type="scientific">Cuscuta epithymum</name>
    <dbReference type="NCBI Taxonomy" id="186058"/>
    <lineage>
        <taxon>Eukaryota</taxon>
        <taxon>Viridiplantae</taxon>
        <taxon>Streptophyta</taxon>
        <taxon>Embryophyta</taxon>
        <taxon>Tracheophyta</taxon>
        <taxon>Spermatophyta</taxon>
        <taxon>Magnoliopsida</taxon>
        <taxon>eudicotyledons</taxon>
        <taxon>Gunneridae</taxon>
        <taxon>Pentapetalae</taxon>
        <taxon>asterids</taxon>
        <taxon>lamiids</taxon>
        <taxon>Solanales</taxon>
        <taxon>Convolvulaceae</taxon>
        <taxon>Cuscuteae</taxon>
        <taxon>Cuscuta</taxon>
        <taxon>Cuscuta subgen. Cuscuta</taxon>
    </lineage>
</organism>
<dbReference type="SUPFAM" id="SSF48371">
    <property type="entry name" value="ARM repeat"/>
    <property type="match status" value="1"/>
</dbReference>
<dbReference type="GO" id="GO:0055105">
    <property type="term" value="F:ubiquitin-protein transferase inhibitor activity"/>
    <property type="evidence" value="ECO:0007669"/>
    <property type="project" value="TreeGrafter"/>
</dbReference>
<evidence type="ECO:0008006" key="3">
    <source>
        <dbReference type="Google" id="ProtNLM"/>
    </source>
</evidence>
<sequence length="617" mass="68288">MTEEACSSSSSSSDSAILQLKHHLASCSRSIEDGDHPGSGRSVSELVDFLNLAAGSAQLEAEYEDSERTAFQFLTEIHRFTSSLALSQEVLEELSFELPKALCRLACASKRCSDLAECCIDNLLEKCSPREMLPIFCDALSSPDEQFQTPLYYAPIMSGIAKVLTRIQRRQFEQVKSAVPVVLHVLNHVSLEMDEDEDVDANANANANAGALFFKATDIANSIEAICGKLVEMDSQKLRALFGLFVLQLMALVSLASGARTSHFLPIMTHLSHFLHFCGLSYMGLITGFDVDRITNIIVQDGGEDDITQFSFVKHGASLAVIWGYKFDEAAVAASEDIGALRKELQNDQTKRWQTVGMLKHVFSCAMLSWDLKRHALEFLLSILDGSECHETQPEHIDSFSYMPSLHAGLLAIQVVIMYAPSIVIRRSAYDTFNKALSDVPSSLRLEILKTLVNNSNSSSMIGILLDRVRREMNAEYSKKTLMSNGGLESKASAPKFLLFWDDSTLELVELVLKPPTGGPPSLPEYTDAVLGALNLYRYILITESSGKTNYTGVLSKEKLEEAHRKWLLPLRSLVSGVMAAENQTDLDQLESDMMICSLNPLAMVLYRCIELVEEHL</sequence>
<dbReference type="PANTHER" id="PTHR15430">
    <property type="entry name" value="GLOMULIN"/>
    <property type="match status" value="1"/>
</dbReference>
<dbReference type="EMBL" id="CAMAPF010000993">
    <property type="protein sequence ID" value="CAH9136075.1"/>
    <property type="molecule type" value="Genomic_DNA"/>
</dbReference>
<name>A0AAV0FKD1_9ASTE</name>